<protein>
    <submittedName>
        <fullName evidence="1">Uncharacterized protein</fullName>
    </submittedName>
</protein>
<gene>
    <name evidence="1" type="ORF">VB854_07260</name>
</gene>
<organism evidence="1 2">
    <name type="scientific">Limnoraphis robusta CCNP1315</name>
    <dbReference type="NCBI Taxonomy" id="3110306"/>
    <lineage>
        <taxon>Bacteria</taxon>
        <taxon>Bacillati</taxon>
        <taxon>Cyanobacteriota</taxon>
        <taxon>Cyanophyceae</taxon>
        <taxon>Oscillatoriophycideae</taxon>
        <taxon>Oscillatoriales</taxon>
        <taxon>Sirenicapillariaceae</taxon>
        <taxon>Limnoraphis</taxon>
    </lineage>
</organism>
<accession>A0ABU5TV20</accession>
<evidence type="ECO:0000313" key="2">
    <source>
        <dbReference type="Proteomes" id="UP001301728"/>
    </source>
</evidence>
<sequence length="67" mass="8636">MSTFRFVDFELHFQINIDLDHWPGIYWLKLMVRDYKDDWWEEEKLFKKFWRSMTPEYQREEDDPIPF</sequence>
<evidence type="ECO:0000313" key="1">
    <source>
        <dbReference type="EMBL" id="MEA5518747.1"/>
    </source>
</evidence>
<dbReference type="EMBL" id="JAYGHT010000015">
    <property type="protein sequence ID" value="MEA5518747.1"/>
    <property type="molecule type" value="Genomic_DNA"/>
</dbReference>
<dbReference type="Proteomes" id="UP001301728">
    <property type="component" value="Unassembled WGS sequence"/>
</dbReference>
<proteinExistence type="predicted"/>
<keyword evidence="2" id="KW-1185">Reference proteome</keyword>
<comment type="caution">
    <text evidence="1">The sequence shown here is derived from an EMBL/GenBank/DDBJ whole genome shotgun (WGS) entry which is preliminary data.</text>
</comment>
<reference evidence="1 2" key="1">
    <citation type="submission" date="2023-12" db="EMBL/GenBank/DDBJ databases">
        <title>Baltic Sea Cyanobacteria.</title>
        <authorList>
            <person name="Delbaje E."/>
            <person name="Fewer D.P."/>
            <person name="Shishido T.K."/>
        </authorList>
    </citation>
    <scope>NUCLEOTIDE SEQUENCE [LARGE SCALE GENOMIC DNA]</scope>
    <source>
        <strain evidence="1 2">CCNP 1315</strain>
    </source>
</reference>
<name>A0ABU5TV20_9CYAN</name>